<organism evidence="1 2">
    <name type="scientific">Pseudobacillus wudalianchiensis</name>
    <dbReference type="NCBI Taxonomy" id="1743143"/>
    <lineage>
        <taxon>Bacteria</taxon>
        <taxon>Bacillati</taxon>
        <taxon>Bacillota</taxon>
        <taxon>Bacilli</taxon>
        <taxon>Bacillales</taxon>
        <taxon>Bacillaceae</taxon>
        <taxon>Pseudobacillus</taxon>
    </lineage>
</organism>
<name>A0A1B9ADV9_9BACI</name>
<keyword evidence="2" id="KW-1185">Reference proteome</keyword>
<accession>A0A1B9ADV9</accession>
<gene>
    <name evidence="1" type="ORF">A8F95_15150</name>
</gene>
<dbReference type="AlphaFoldDB" id="A0A1B9ADV9"/>
<sequence>MIEAKKTEFKETLNAFADELIALAKEAEENPETVLEALHKMIVGRPGEGEQQDTLCFVMKKQK</sequence>
<protein>
    <submittedName>
        <fullName evidence="1">Uncharacterized protein</fullName>
    </submittedName>
</protein>
<dbReference type="Proteomes" id="UP000092578">
    <property type="component" value="Unassembled WGS sequence"/>
</dbReference>
<evidence type="ECO:0000313" key="2">
    <source>
        <dbReference type="Proteomes" id="UP000092578"/>
    </source>
</evidence>
<dbReference type="EMBL" id="MAYT01000030">
    <property type="protein sequence ID" value="OCA82039.1"/>
    <property type="molecule type" value="Genomic_DNA"/>
</dbReference>
<reference evidence="2" key="1">
    <citation type="submission" date="2016-05" db="EMBL/GenBank/DDBJ databases">
        <authorList>
            <person name="Liu B."/>
            <person name="Wang J."/>
            <person name="Zhu Y."/>
            <person name="Liu G."/>
            <person name="Chen Q."/>
            <person name="Chen Z."/>
            <person name="Lan J."/>
            <person name="Che J."/>
            <person name="Ge C."/>
            <person name="Shi H."/>
            <person name="Pan Z."/>
            <person name="Liu X."/>
        </authorList>
    </citation>
    <scope>NUCLEOTIDE SEQUENCE [LARGE SCALE GENOMIC DNA]</scope>
    <source>
        <strain evidence="2">FJAT-27215</strain>
    </source>
</reference>
<comment type="caution">
    <text evidence="1">The sequence shown here is derived from an EMBL/GenBank/DDBJ whole genome shotgun (WGS) entry which is preliminary data.</text>
</comment>
<evidence type="ECO:0000313" key="1">
    <source>
        <dbReference type="EMBL" id="OCA82039.1"/>
    </source>
</evidence>
<proteinExistence type="predicted"/>